<dbReference type="CDD" id="cd00191">
    <property type="entry name" value="TY"/>
    <property type="match status" value="2"/>
</dbReference>
<keyword evidence="6" id="KW-0106">Calcium</keyword>
<proteinExistence type="predicted"/>
<keyword evidence="5" id="KW-0677">Repeat</keyword>
<evidence type="ECO:0000256" key="7">
    <source>
        <dbReference type="ARBA" id="ARBA00023157"/>
    </source>
</evidence>
<organism evidence="12 13">
    <name type="scientific">Denticeps clupeoides</name>
    <name type="common">denticle herring</name>
    <dbReference type="NCBI Taxonomy" id="299321"/>
    <lineage>
        <taxon>Eukaryota</taxon>
        <taxon>Metazoa</taxon>
        <taxon>Chordata</taxon>
        <taxon>Craniata</taxon>
        <taxon>Vertebrata</taxon>
        <taxon>Euteleostomi</taxon>
        <taxon>Actinopterygii</taxon>
        <taxon>Neopterygii</taxon>
        <taxon>Teleostei</taxon>
        <taxon>Clupei</taxon>
        <taxon>Clupeiformes</taxon>
        <taxon>Denticipitoidei</taxon>
        <taxon>Denticipitidae</taxon>
        <taxon>Denticeps</taxon>
    </lineage>
</organism>
<dbReference type="SMART" id="SM00211">
    <property type="entry name" value="TY"/>
    <property type="match status" value="2"/>
</dbReference>
<dbReference type="SUPFAM" id="SSF57610">
    <property type="entry name" value="Thyroglobulin type-1 domain"/>
    <property type="match status" value="2"/>
</dbReference>
<evidence type="ECO:0000256" key="9">
    <source>
        <dbReference type="PROSITE-ProRule" id="PRU00500"/>
    </source>
</evidence>
<evidence type="ECO:0000256" key="3">
    <source>
        <dbReference type="ARBA" id="ARBA00022723"/>
    </source>
</evidence>
<dbReference type="PROSITE" id="PS51465">
    <property type="entry name" value="KAZAL_2"/>
    <property type="match status" value="1"/>
</dbReference>
<feature type="disulfide bond" evidence="9">
    <location>
        <begin position="155"/>
        <end position="162"/>
    </location>
</feature>
<feature type="domain" description="Thyroglobulin type-1" evidence="10">
    <location>
        <begin position="117"/>
        <end position="184"/>
    </location>
</feature>
<comment type="caution">
    <text evidence="9">Lacks conserved residue(s) required for the propagation of feature annotation.</text>
</comment>
<keyword evidence="2" id="KW-0964">Secreted</keyword>
<name>A0AAY4DNG1_9TELE</name>
<dbReference type="Proteomes" id="UP000694580">
    <property type="component" value="Chromosome 13"/>
</dbReference>
<keyword evidence="8" id="KW-0325">Glycoprotein</keyword>
<dbReference type="PANTHER" id="PTHR12352">
    <property type="entry name" value="SECRETED MODULAR CALCIUM-BINDING PROTEIN"/>
    <property type="match status" value="1"/>
</dbReference>
<comment type="subcellular location">
    <subcellularLocation>
        <location evidence="1">Secreted</location>
        <location evidence="1">Extracellular space</location>
        <location evidence="1">Extracellular matrix</location>
    </subcellularLocation>
</comment>
<dbReference type="GO" id="GO:0005615">
    <property type="term" value="C:extracellular space"/>
    <property type="evidence" value="ECO:0007669"/>
    <property type="project" value="TreeGrafter"/>
</dbReference>
<dbReference type="CDD" id="cd16234">
    <property type="entry name" value="EFh_SPARC_SMOC"/>
    <property type="match status" value="1"/>
</dbReference>
<dbReference type="PROSITE" id="PS00018">
    <property type="entry name" value="EF_HAND_1"/>
    <property type="match status" value="1"/>
</dbReference>
<dbReference type="InterPro" id="IPR036857">
    <property type="entry name" value="Thyroglobulin_1_sf"/>
</dbReference>
<dbReference type="GO" id="GO:0030198">
    <property type="term" value="P:extracellular matrix organization"/>
    <property type="evidence" value="ECO:0007669"/>
    <property type="project" value="TreeGrafter"/>
</dbReference>
<dbReference type="GO" id="GO:0005509">
    <property type="term" value="F:calcium ion binding"/>
    <property type="evidence" value="ECO:0007669"/>
    <property type="project" value="InterPro"/>
</dbReference>
<dbReference type="Pfam" id="PF07648">
    <property type="entry name" value="Kazal_2"/>
    <property type="match status" value="1"/>
</dbReference>
<evidence type="ECO:0000256" key="8">
    <source>
        <dbReference type="ARBA" id="ARBA00023180"/>
    </source>
</evidence>
<evidence type="ECO:0000256" key="6">
    <source>
        <dbReference type="ARBA" id="ARBA00022837"/>
    </source>
</evidence>
<keyword evidence="3" id="KW-0479">Metal-binding</keyword>
<evidence type="ECO:0000256" key="5">
    <source>
        <dbReference type="ARBA" id="ARBA00022737"/>
    </source>
</evidence>
<protein>
    <submittedName>
        <fullName evidence="12">Uncharacterized protein</fullName>
    </submittedName>
</protein>
<dbReference type="SUPFAM" id="SSF100895">
    <property type="entry name" value="Kazal-type serine protease inhibitors"/>
    <property type="match status" value="1"/>
</dbReference>
<keyword evidence="7 9" id="KW-1015">Disulfide bond</keyword>
<dbReference type="InterPro" id="IPR036058">
    <property type="entry name" value="Kazal_dom_sf"/>
</dbReference>
<keyword evidence="4" id="KW-0732">Signal</keyword>
<dbReference type="InterPro" id="IPR019577">
    <property type="entry name" value="SPARC/Testican_Ca-bd-dom"/>
</dbReference>
<reference evidence="12" key="3">
    <citation type="submission" date="2025-09" db="UniProtKB">
        <authorList>
            <consortium name="Ensembl"/>
        </authorList>
    </citation>
    <scope>IDENTIFICATION</scope>
</reference>
<feature type="disulfide bond" evidence="9">
    <location>
        <begin position="250"/>
        <end position="257"/>
    </location>
</feature>
<dbReference type="Gene3D" id="3.30.60.30">
    <property type="match status" value="1"/>
</dbReference>
<evidence type="ECO:0000313" key="12">
    <source>
        <dbReference type="Ensembl" id="ENSDCDP00010047072.1"/>
    </source>
</evidence>
<dbReference type="InterPro" id="IPR051950">
    <property type="entry name" value="Dev_reg/Prot_inhib"/>
</dbReference>
<dbReference type="InterPro" id="IPR018247">
    <property type="entry name" value="EF_Hand_1_Ca_BS"/>
</dbReference>
<dbReference type="GO" id="GO:0008201">
    <property type="term" value="F:heparin binding"/>
    <property type="evidence" value="ECO:0007669"/>
    <property type="project" value="TreeGrafter"/>
</dbReference>
<feature type="disulfide bond" evidence="9">
    <location>
        <begin position="164"/>
        <end position="184"/>
    </location>
</feature>
<evidence type="ECO:0000259" key="10">
    <source>
        <dbReference type="PROSITE" id="PS51162"/>
    </source>
</evidence>
<dbReference type="GO" id="GO:0005604">
    <property type="term" value="C:basement membrane"/>
    <property type="evidence" value="ECO:0007669"/>
    <property type="project" value="TreeGrafter"/>
</dbReference>
<dbReference type="PROSITE" id="PS51162">
    <property type="entry name" value="THYROGLOBULIN_1_2"/>
    <property type="match status" value="2"/>
</dbReference>
<dbReference type="InterPro" id="IPR000716">
    <property type="entry name" value="Thyroglobulin_1"/>
</dbReference>
<dbReference type="AlphaFoldDB" id="A0AAY4DNG1"/>
<evidence type="ECO:0000256" key="4">
    <source>
        <dbReference type="ARBA" id="ARBA00022729"/>
    </source>
</evidence>
<dbReference type="Gene3D" id="1.10.238.10">
    <property type="entry name" value="EF-hand"/>
    <property type="match status" value="1"/>
</dbReference>
<sequence>MVKTRGHVSLSAPCAVLQRFTRTITSLSLQLNLLNCLNKMTCFLLCRSYSRFAPLQSLIAENEWPQKCLPGCSRGHPRSVCGSNGRLYKSSCAFQRAQCVNPQLRAVPRSGCTDPLKSKCQSARSQALESRALSDTVAVFVPECNADGSFLQVQCHNQTGYCWCSTPDGKPVSRTTVMDFRPNCTGEPSPLKAERMKPLGHSLSHLETDLISFHRRPCTCSRATLLAQRWQEDTFVPECTADGRYNPVQCLIGTGYCWCVRTDTGRPLPGTSKRTCWCVCVWTGCPGARKVQFLQSLLRALQLEAQHVAKQTEGRSSSEPQEPQVVLRWHFQRLDRDHNGVLSEREARPLRLYLRQSLRPRRCAKKFAQYCDQDHDRMLSLNELSVCLGCQEIGRSGCVHRLEGKIYRGATAGVVREHF</sequence>
<reference evidence="12 13" key="1">
    <citation type="submission" date="2020-06" db="EMBL/GenBank/DDBJ databases">
        <authorList>
            <consortium name="Wellcome Sanger Institute Data Sharing"/>
        </authorList>
    </citation>
    <scope>NUCLEOTIDE SEQUENCE [LARGE SCALE GENOMIC DNA]</scope>
</reference>
<dbReference type="GO" id="GO:0050840">
    <property type="term" value="F:extracellular matrix binding"/>
    <property type="evidence" value="ECO:0007669"/>
    <property type="project" value="TreeGrafter"/>
</dbReference>
<evidence type="ECO:0000313" key="13">
    <source>
        <dbReference type="Proteomes" id="UP000694580"/>
    </source>
</evidence>
<dbReference type="PROSITE" id="PS00484">
    <property type="entry name" value="THYROGLOBULIN_1_1"/>
    <property type="match status" value="1"/>
</dbReference>
<accession>A0AAY4DNG1</accession>
<dbReference type="SUPFAM" id="SSF47473">
    <property type="entry name" value="EF-hand"/>
    <property type="match status" value="1"/>
</dbReference>
<dbReference type="InterPro" id="IPR002350">
    <property type="entry name" value="Kazal_dom"/>
</dbReference>
<evidence type="ECO:0000256" key="1">
    <source>
        <dbReference type="ARBA" id="ARBA00004498"/>
    </source>
</evidence>
<dbReference type="Pfam" id="PF10591">
    <property type="entry name" value="SPARC_Ca_bdg"/>
    <property type="match status" value="1"/>
</dbReference>
<keyword evidence="13" id="KW-1185">Reference proteome</keyword>
<dbReference type="GeneTree" id="ENSGT00390000018436"/>
<reference evidence="12" key="2">
    <citation type="submission" date="2025-08" db="UniProtKB">
        <authorList>
            <consortium name="Ensembl"/>
        </authorList>
    </citation>
    <scope>IDENTIFICATION</scope>
</reference>
<dbReference type="Pfam" id="PF00086">
    <property type="entry name" value="Thyroglobulin_1"/>
    <property type="match status" value="2"/>
</dbReference>
<evidence type="ECO:0000259" key="11">
    <source>
        <dbReference type="PROSITE" id="PS51465"/>
    </source>
</evidence>
<dbReference type="PANTHER" id="PTHR12352:SF13">
    <property type="entry name" value="SPARC-RELATED MODULAR CALCIUM-BINDING PROTEIN 1"/>
    <property type="match status" value="1"/>
</dbReference>
<dbReference type="Ensembl" id="ENSDCDT00010057284.1">
    <property type="protein sequence ID" value="ENSDCDP00010047072.1"/>
    <property type="gene ID" value="ENSDCDG00010028561.1"/>
</dbReference>
<dbReference type="Gene3D" id="4.10.800.10">
    <property type="entry name" value="Thyroglobulin type-1"/>
    <property type="match status" value="2"/>
</dbReference>
<feature type="domain" description="Kazal-like" evidence="11">
    <location>
        <begin position="62"/>
        <end position="114"/>
    </location>
</feature>
<dbReference type="InterPro" id="IPR011992">
    <property type="entry name" value="EF-hand-dom_pair"/>
</dbReference>
<feature type="domain" description="Thyroglobulin type-1" evidence="10">
    <location>
        <begin position="215"/>
        <end position="285"/>
    </location>
</feature>
<evidence type="ECO:0000256" key="2">
    <source>
        <dbReference type="ARBA" id="ARBA00022525"/>
    </source>
</evidence>